<evidence type="ECO:0000313" key="5">
    <source>
        <dbReference type="Proteomes" id="UP000011668"/>
    </source>
</evidence>
<accession>L8WRP5</accession>
<dbReference type="Pfam" id="PF02666">
    <property type="entry name" value="PS_Dcarbxylase"/>
    <property type="match status" value="1"/>
</dbReference>
<keyword evidence="5" id="KW-1185">Reference proteome</keyword>
<sequence>MSISKFIGWVGTDPSSKHKDVFLHMPAHLSHIIQPGCFGRSYMDRCHMSLLAVMRSRNPSLVSLDRGRSLPNILRICAVDHPNLLLNASQVPSQRIIYLQMCHHDWHSTLSHAHLEHKHGHVGHDWKLNTGFGSRPLVVGHRVGGWLPNDHARVEQYIAKLLDKVEHDKRALDQLHPTIVEFKNLVDNTPALRMGFSQMFEQVPQKPPYNKDPTLKPQIRDYDTMFKTFDYIITHAIAYEDNDLVGFPINAILDWPMGTDAGLYTFLVPAVNEKFKKMFDAWSEFLSSPASRTYLTTEENGWLGPKASVHIPNFAETYKCDPEAEYYGFASWDDFFTREFRDGVRPNKFKDPKYDDIITSACESAVYRISTDIQERDSFWLKGEPYSLHDMLNNDSYTNQFVGGTIYQAFLSAYKFHRWVSPVNGVIDRIEVIPGTYYAESPMMGFDNPEGPDPAGPNWSQAYITSLAARALIWIKADNPEIGLMGFLAVGMSEVSTCQVTVRQGQRISKGEETGMFHFGGSTHCLLFRKGVNVNFDPQYTEPGSEVLLNAAIATIGEGKSHH</sequence>
<name>L8WRP5_THACA</name>
<dbReference type="EMBL" id="AFRT01001943">
    <property type="protein sequence ID" value="ELU39054.1"/>
    <property type="molecule type" value="Genomic_DNA"/>
</dbReference>
<dbReference type="GO" id="GO:0005739">
    <property type="term" value="C:mitochondrion"/>
    <property type="evidence" value="ECO:0007669"/>
    <property type="project" value="TreeGrafter"/>
</dbReference>
<proteinExistence type="predicted"/>
<dbReference type="GO" id="GO:0004609">
    <property type="term" value="F:phosphatidylserine decarboxylase activity"/>
    <property type="evidence" value="ECO:0007669"/>
    <property type="project" value="InterPro"/>
</dbReference>
<dbReference type="Proteomes" id="UP000011668">
    <property type="component" value="Unassembled WGS sequence"/>
</dbReference>
<protein>
    <submittedName>
        <fullName evidence="4">Phosphatidylserine decarboxylase family protein</fullName>
    </submittedName>
</protein>
<evidence type="ECO:0000256" key="1">
    <source>
        <dbReference type="ARBA" id="ARBA00022793"/>
    </source>
</evidence>
<evidence type="ECO:0000259" key="3">
    <source>
        <dbReference type="Pfam" id="PF12588"/>
    </source>
</evidence>
<feature type="domain" description="L-tryptophan decarboxylase PsiD-like" evidence="3">
    <location>
        <begin position="176"/>
        <end position="309"/>
    </location>
</feature>
<dbReference type="PANTHER" id="PTHR10067">
    <property type="entry name" value="PHOSPHATIDYLSERINE DECARBOXYLASE"/>
    <property type="match status" value="1"/>
</dbReference>
<dbReference type="OrthoDB" id="5973539at2759"/>
<keyword evidence="2" id="KW-0456">Lyase</keyword>
<evidence type="ECO:0000256" key="2">
    <source>
        <dbReference type="ARBA" id="ARBA00023239"/>
    </source>
</evidence>
<gene>
    <name evidence="4" type="ORF">AG1IA_06916</name>
</gene>
<dbReference type="PANTHER" id="PTHR10067:SF9">
    <property type="entry name" value="PHOSPHATIDYLSERINE DECARBOXYLASE FAMILY PROTEIN (AFU_ORTHOLOGUE AFUA_7G01730)"/>
    <property type="match status" value="1"/>
</dbReference>
<reference evidence="4 5" key="1">
    <citation type="journal article" date="2013" name="Nat. Commun.">
        <title>The evolution and pathogenic mechanisms of the rice sheath blight pathogen.</title>
        <authorList>
            <person name="Zheng A."/>
            <person name="Lin R."/>
            <person name="Xu L."/>
            <person name="Qin P."/>
            <person name="Tang C."/>
            <person name="Ai P."/>
            <person name="Zhang D."/>
            <person name="Liu Y."/>
            <person name="Sun Z."/>
            <person name="Feng H."/>
            <person name="Wang Y."/>
            <person name="Chen Y."/>
            <person name="Liang X."/>
            <person name="Fu R."/>
            <person name="Li Q."/>
            <person name="Zhang J."/>
            <person name="Yu X."/>
            <person name="Xie Z."/>
            <person name="Ding L."/>
            <person name="Guan P."/>
            <person name="Tang J."/>
            <person name="Liang Y."/>
            <person name="Wang S."/>
            <person name="Deng Q."/>
            <person name="Li S."/>
            <person name="Zhu J."/>
            <person name="Wang L."/>
            <person name="Liu H."/>
            <person name="Li P."/>
        </authorList>
    </citation>
    <scope>NUCLEOTIDE SEQUENCE [LARGE SCALE GENOMIC DNA]</scope>
    <source>
        <strain evidence="5">AG-1 IA</strain>
    </source>
</reference>
<organism evidence="4 5">
    <name type="scientific">Thanatephorus cucumeris (strain AG1-IA)</name>
    <name type="common">Rice sheath blight fungus</name>
    <name type="synonym">Rhizoctonia solani</name>
    <dbReference type="NCBI Taxonomy" id="983506"/>
    <lineage>
        <taxon>Eukaryota</taxon>
        <taxon>Fungi</taxon>
        <taxon>Dikarya</taxon>
        <taxon>Basidiomycota</taxon>
        <taxon>Agaricomycotina</taxon>
        <taxon>Agaricomycetes</taxon>
        <taxon>Cantharellales</taxon>
        <taxon>Ceratobasidiaceae</taxon>
        <taxon>Rhizoctonia</taxon>
        <taxon>Rhizoctonia solani AG-1</taxon>
    </lineage>
</organism>
<dbReference type="AlphaFoldDB" id="L8WRP5"/>
<dbReference type="InterPro" id="IPR022237">
    <property type="entry name" value="PsiD-like"/>
</dbReference>
<evidence type="ECO:0000313" key="4">
    <source>
        <dbReference type="EMBL" id="ELU39054.1"/>
    </source>
</evidence>
<dbReference type="GO" id="GO:0006646">
    <property type="term" value="P:phosphatidylethanolamine biosynthetic process"/>
    <property type="evidence" value="ECO:0007669"/>
    <property type="project" value="TreeGrafter"/>
</dbReference>
<dbReference type="HOGENOM" id="CLU_033450_1_0_1"/>
<keyword evidence="1" id="KW-0210">Decarboxylase</keyword>
<dbReference type="InterPro" id="IPR003817">
    <property type="entry name" value="PS_Dcarbxylase"/>
</dbReference>
<dbReference type="OMA" id="YISHIAT"/>
<comment type="caution">
    <text evidence="4">The sequence shown here is derived from an EMBL/GenBank/DDBJ whole genome shotgun (WGS) entry which is preliminary data.</text>
</comment>
<dbReference type="Pfam" id="PF12588">
    <property type="entry name" value="PSDC"/>
    <property type="match status" value="1"/>
</dbReference>
<dbReference type="STRING" id="983506.L8WRP5"/>